<organism evidence="1 3">
    <name type="scientific">Rhizophagus clarus</name>
    <dbReference type="NCBI Taxonomy" id="94130"/>
    <lineage>
        <taxon>Eukaryota</taxon>
        <taxon>Fungi</taxon>
        <taxon>Fungi incertae sedis</taxon>
        <taxon>Mucoromycota</taxon>
        <taxon>Glomeromycotina</taxon>
        <taxon>Glomeromycetes</taxon>
        <taxon>Glomerales</taxon>
        <taxon>Glomeraceae</taxon>
        <taxon>Rhizophagus</taxon>
    </lineage>
</organism>
<evidence type="ECO:0000313" key="3">
    <source>
        <dbReference type="Proteomes" id="UP000247702"/>
    </source>
</evidence>
<dbReference type="Proteomes" id="UP000615446">
    <property type="component" value="Unassembled WGS sequence"/>
</dbReference>
<evidence type="ECO:0000313" key="2">
    <source>
        <dbReference type="EMBL" id="GES92312.1"/>
    </source>
</evidence>
<dbReference type="OrthoDB" id="2309423at2759"/>
<dbReference type="STRING" id="94130.A0A2Z6QB59"/>
<proteinExistence type="predicted"/>
<dbReference type="Proteomes" id="UP000247702">
    <property type="component" value="Unassembled WGS sequence"/>
</dbReference>
<protein>
    <submittedName>
        <fullName evidence="1">Uncharacterized protein</fullName>
    </submittedName>
</protein>
<reference evidence="2" key="2">
    <citation type="submission" date="2019-10" db="EMBL/GenBank/DDBJ databases">
        <title>Conservation and host-specific expression of non-tandemly repeated heterogenous ribosome RNA gene in arbuscular mycorrhizal fungi.</title>
        <authorList>
            <person name="Maeda T."/>
            <person name="Kobayashi Y."/>
            <person name="Nakagawa T."/>
            <person name="Ezawa T."/>
            <person name="Yamaguchi K."/>
            <person name="Bino T."/>
            <person name="Nishimoto Y."/>
            <person name="Shigenobu S."/>
            <person name="Kawaguchi M."/>
        </authorList>
    </citation>
    <scope>NUCLEOTIDE SEQUENCE</scope>
    <source>
        <strain evidence="2">HR1</strain>
    </source>
</reference>
<dbReference type="EMBL" id="BEXD01000432">
    <property type="protein sequence ID" value="GBB87403.1"/>
    <property type="molecule type" value="Genomic_DNA"/>
</dbReference>
<dbReference type="AlphaFoldDB" id="A0A2Z6QB59"/>
<evidence type="ECO:0000313" key="1">
    <source>
        <dbReference type="EMBL" id="GBB87403.1"/>
    </source>
</evidence>
<gene>
    <name evidence="2" type="ORF">RCL2_001909700</name>
    <name evidence="1" type="ORF">RclHR1_13870006</name>
</gene>
<comment type="caution">
    <text evidence="1">The sequence shown here is derived from an EMBL/GenBank/DDBJ whole genome shotgun (WGS) entry which is preliminary data.</text>
</comment>
<accession>A0A2Z6QB59</accession>
<keyword evidence="3" id="KW-1185">Reference proteome</keyword>
<reference evidence="1 3" key="1">
    <citation type="submission" date="2017-11" db="EMBL/GenBank/DDBJ databases">
        <title>The genome of Rhizophagus clarus HR1 reveals common genetic basis of auxotrophy among arbuscular mycorrhizal fungi.</title>
        <authorList>
            <person name="Kobayashi Y."/>
        </authorList>
    </citation>
    <scope>NUCLEOTIDE SEQUENCE [LARGE SCALE GENOMIC DNA]</scope>
    <source>
        <strain evidence="1 3">HR1</strain>
    </source>
</reference>
<dbReference type="EMBL" id="BLAL01000215">
    <property type="protein sequence ID" value="GES92312.1"/>
    <property type="molecule type" value="Genomic_DNA"/>
</dbReference>
<sequence>MSGVYIYSHLILNEQQKQQLRSLPVSKLTIRKWKSQNDAAPFLTEHNINTISENKTKESWITRYSYKAKGIRLLQCCHGSDMNSLSKNGKTKIRKSRQVHRFMGCLAFVRIKYFKDNSIHIYGYLNHSENCYNRKKIDQFEEQINSWKNSNDKLLSWDSDEFRH</sequence>
<name>A0A2Z6QB59_9GLOM</name>